<keyword evidence="3" id="KW-1133">Transmembrane helix</keyword>
<proteinExistence type="predicted"/>
<evidence type="ECO:0000256" key="4">
    <source>
        <dbReference type="ARBA" id="ARBA00023136"/>
    </source>
</evidence>
<comment type="caution">
    <text evidence="5">The sequence shown here is derived from an EMBL/GenBank/DDBJ whole genome shotgun (WGS) entry which is preliminary data.</text>
</comment>
<evidence type="ECO:0000256" key="2">
    <source>
        <dbReference type="ARBA" id="ARBA00022692"/>
    </source>
</evidence>
<gene>
    <name evidence="5" type="ORF">ANCCAN_01185</name>
</gene>
<sequence length="168" mass="19402">ARISKIAGWYRECGIIPHTYDVDFAAFIDEYNPQLLEHLRSNETKFFLNRKFGRANDSFEFTLRPLGGGRPMMDLFWMYNSANESWVGGTSRDGTKYKYSYPKIVRICAGELLGHIFWVPCDPETIITVRAAHESFHKTRIHLCFISSSKCSNQNDFSLPKILVLKKP</sequence>
<feature type="non-terminal residue" evidence="5">
    <location>
        <position position="1"/>
    </location>
</feature>
<keyword evidence="2" id="KW-0812">Transmembrane</keyword>
<dbReference type="STRING" id="29170.A0A368HAT3"/>
<dbReference type="Proteomes" id="UP000252519">
    <property type="component" value="Unassembled WGS sequence"/>
</dbReference>
<dbReference type="AlphaFoldDB" id="A0A368HAT3"/>
<keyword evidence="4" id="KW-0472">Membrane</keyword>
<evidence type="ECO:0000313" key="5">
    <source>
        <dbReference type="EMBL" id="RCN52808.1"/>
    </source>
</evidence>
<protein>
    <submittedName>
        <fullName evidence="5">Uncharacterized protein</fullName>
    </submittedName>
</protein>
<dbReference type="InterPro" id="IPR009644">
    <property type="entry name" value="FKTN/MNN4/W02B3.4-1"/>
</dbReference>
<accession>A0A368HAT3</accession>
<comment type="subcellular location">
    <subcellularLocation>
        <location evidence="1">Membrane</location>
        <topology evidence="1">Single-pass membrane protein</topology>
    </subcellularLocation>
</comment>
<dbReference type="PANTHER" id="PTHR15407:SF28">
    <property type="entry name" value="RIBITOL-5-PHOSPHATE TRANSFERASE FKTN"/>
    <property type="match status" value="1"/>
</dbReference>
<dbReference type="PANTHER" id="PTHR15407">
    <property type="entry name" value="FUKUTIN-RELATED"/>
    <property type="match status" value="1"/>
</dbReference>
<keyword evidence="6" id="KW-1185">Reference proteome</keyword>
<dbReference type="OrthoDB" id="444255at2759"/>
<dbReference type="GO" id="GO:0016020">
    <property type="term" value="C:membrane"/>
    <property type="evidence" value="ECO:0007669"/>
    <property type="project" value="UniProtKB-SubCell"/>
</dbReference>
<evidence type="ECO:0000256" key="3">
    <source>
        <dbReference type="ARBA" id="ARBA00022989"/>
    </source>
</evidence>
<evidence type="ECO:0000313" key="6">
    <source>
        <dbReference type="Proteomes" id="UP000252519"/>
    </source>
</evidence>
<organism evidence="5 6">
    <name type="scientific">Ancylostoma caninum</name>
    <name type="common">Dog hookworm</name>
    <dbReference type="NCBI Taxonomy" id="29170"/>
    <lineage>
        <taxon>Eukaryota</taxon>
        <taxon>Metazoa</taxon>
        <taxon>Ecdysozoa</taxon>
        <taxon>Nematoda</taxon>
        <taxon>Chromadorea</taxon>
        <taxon>Rhabditida</taxon>
        <taxon>Rhabditina</taxon>
        <taxon>Rhabditomorpha</taxon>
        <taxon>Strongyloidea</taxon>
        <taxon>Ancylostomatidae</taxon>
        <taxon>Ancylostomatinae</taxon>
        <taxon>Ancylostoma</taxon>
    </lineage>
</organism>
<reference evidence="5 6" key="1">
    <citation type="submission" date="2014-10" db="EMBL/GenBank/DDBJ databases">
        <title>Draft genome of the hookworm Ancylostoma caninum.</title>
        <authorList>
            <person name="Mitreva M."/>
        </authorList>
    </citation>
    <scope>NUCLEOTIDE SEQUENCE [LARGE SCALE GENOMIC DNA]</scope>
    <source>
        <strain evidence="5 6">Baltimore</strain>
    </source>
</reference>
<dbReference type="EMBL" id="JOJR01000005">
    <property type="protein sequence ID" value="RCN52808.1"/>
    <property type="molecule type" value="Genomic_DNA"/>
</dbReference>
<name>A0A368HAT3_ANCCA</name>
<evidence type="ECO:0000256" key="1">
    <source>
        <dbReference type="ARBA" id="ARBA00004167"/>
    </source>
</evidence>